<comment type="caution">
    <text evidence="1">The sequence shown here is derived from an EMBL/GenBank/DDBJ whole genome shotgun (WGS) entry which is preliminary data.</text>
</comment>
<dbReference type="EMBL" id="AWWV01015149">
    <property type="protein sequence ID" value="OMO53690.1"/>
    <property type="molecule type" value="Genomic_DNA"/>
</dbReference>
<organism evidence="1 2">
    <name type="scientific">Corchorus capsularis</name>
    <name type="common">Jute</name>
    <dbReference type="NCBI Taxonomy" id="210143"/>
    <lineage>
        <taxon>Eukaryota</taxon>
        <taxon>Viridiplantae</taxon>
        <taxon>Streptophyta</taxon>
        <taxon>Embryophyta</taxon>
        <taxon>Tracheophyta</taxon>
        <taxon>Spermatophyta</taxon>
        <taxon>Magnoliopsida</taxon>
        <taxon>eudicotyledons</taxon>
        <taxon>Gunneridae</taxon>
        <taxon>Pentapetalae</taxon>
        <taxon>rosids</taxon>
        <taxon>malvids</taxon>
        <taxon>Malvales</taxon>
        <taxon>Malvaceae</taxon>
        <taxon>Grewioideae</taxon>
        <taxon>Apeibeae</taxon>
        <taxon>Corchorus</taxon>
    </lineage>
</organism>
<name>A0A1R3G6P1_COCAP</name>
<evidence type="ECO:0000313" key="1">
    <source>
        <dbReference type="EMBL" id="OMO53690.1"/>
    </source>
</evidence>
<accession>A0A1R3G6P1</accession>
<dbReference type="Gramene" id="OMO53690">
    <property type="protein sequence ID" value="OMO53690"/>
    <property type="gene ID" value="CCACVL1_28451"/>
</dbReference>
<reference evidence="1 2" key="1">
    <citation type="submission" date="2013-09" db="EMBL/GenBank/DDBJ databases">
        <title>Corchorus capsularis genome sequencing.</title>
        <authorList>
            <person name="Alam M."/>
            <person name="Haque M.S."/>
            <person name="Islam M.S."/>
            <person name="Emdad E.M."/>
            <person name="Islam M.M."/>
            <person name="Ahmed B."/>
            <person name="Halim A."/>
            <person name="Hossen Q.M.M."/>
            <person name="Hossain M.Z."/>
            <person name="Ahmed R."/>
            <person name="Khan M.M."/>
            <person name="Islam R."/>
            <person name="Rashid M.M."/>
            <person name="Khan S.A."/>
            <person name="Rahman M.S."/>
            <person name="Alam M."/>
        </authorList>
    </citation>
    <scope>NUCLEOTIDE SEQUENCE [LARGE SCALE GENOMIC DNA]</scope>
    <source>
        <strain evidence="2">cv. CVL-1</strain>
        <tissue evidence="1">Whole seedling</tissue>
    </source>
</reference>
<proteinExistence type="predicted"/>
<protein>
    <submittedName>
        <fullName evidence="1">Uncharacterized protein</fullName>
    </submittedName>
</protein>
<keyword evidence="2" id="KW-1185">Reference proteome</keyword>
<sequence length="53" mass="6061">MSGGLRRSSCVPLMNGRPPQELLDGLLRFQLELAQHPQIWMSSNIIRDNQKVE</sequence>
<gene>
    <name evidence="1" type="ORF">CCACVL1_28451</name>
</gene>
<evidence type="ECO:0000313" key="2">
    <source>
        <dbReference type="Proteomes" id="UP000188268"/>
    </source>
</evidence>
<dbReference type="Proteomes" id="UP000188268">
    <property type="component" value="Unassembled WGS sequence"/>
</dbReference>
<dbReference type="AlphaFoldDB" id="A0A1R3G6P1"/>